<dbReference type="OrthoDB" id="6387885at2"/>
<organism evidence="3 4">
    <name type="scientific">Alteromonas lipolytica</name>
    <dbReference type="NCBI Taxonomy" id="1856405"/>
    <lineage>
        <taxon>Bacteria</taxon>
        <taxon>Pseudomonadati</taxon>
        <taxon>Pseudomonadota</taxon>
        <taxon>Gammaproteobacteria</taxon>
        <taxon>Alteromonadales</taxon>
        <taxon>Alteromonadaceae</taxon>
        <taxon>Alteromonas/Salinimonas group</taxon>
        <taxon>Alteromonas</taxon>
    </lineage>
</organism>
<dbReference type="EMBL" id="MJIC01000015">
    <property type="protein sequence ID" value="OFI33279.1"/>
    <property type="molecule type" value="Genomic_DNA"/>
</dbReference>
<feature type="chain" id="PRO_5009213963" evidence="2">
    <location>
        <begin position="22"/>
        <end position="94"/>
    </location>
</feature>
<evidence type="ECO:0000256" key="2">
    <source>
        <dbReference type="SAM" id="SignalP"/>
    </source>
</evidence>
<dbReference type="AlphaFoldDB" id="A0A1E8FBJ6"/>
<dbReference type="Proteomes" id="UP000176037">
    <property type="component" value="Unassembled WGS sequence"/>
</dbReference>
<dbReference type="STRING" id="1856405.BFC17_03190"/>
<sequence>MRVKGAFKILLCFALSLPAAAVQPDSEDALTKFRQEHAFQGPTTSYPSQQRAVASIDDSYLPFIFSLFSITMIMLAVRSQQRQDYSKYRDPRFK</sequence>
<keyword evidence="1" id="KW-1133">Transmembrane helix</keyword>
<evidence type="ECO:0000313" key="3">
    <source>
        <dbReference type="EMBL" id="OFI33279.1"/>
    </source>
</evidence>
<keyword evidence="1" id="KW-0472">Membrane</keyword>
<gene>
    <name evidence="3" type="ORF">BFC17_03190</name>
</gene>
<evidence type="ECO:0000313" key="4">
    <source>
        <dbReference type="Proteomes" id="UP000176037"/>
    </source>
</evidence>
<accession>A0A1E8FBJ6</accession>
<keyword evidence="4" id="KW-1185">Reference proteome</keyword>
<reference evidence="3 4" key="1">
    <citation type="submission" date="2016-09" db="EMBL/GenBank/DDBJ databases">
        <title>Alteromonas lipolytica, a new species isolated from sea water.</title>
        <authorList>
            <person name="Wu Y.-H."/>
            <person name="Cheng H."/>
            <person name="Xu X.-W."/>
        </authorList>
    </citation>
    <scope>NUCLEOTIDE SEQUENCE [LARGE SCALE GENOMIC DNA]</scope>
    <source>
        <strain evidence="3 4">JW12</strain>
    </source>
</reference>
<name>A0A1E8FBJ6_9ALTE</name>
<evidence type="ECO:0000256" key="1">
    <source>
        <dbReference type="SAM" id="Phobius"/>
    </source>
</evidence>
<feature type="transmembrane region" description="Helical" evidence="1">
    <location>
        <begin position="60"/>
        <end position="77"/>
    </location>
</feature>
<feature type="signal peptide" evidence="2">
    <location>
        <begin position="1"/>
        <end position="21"/>
    </location>
</feature>
<dbReference type="RefSeq" id="WP_070177655.1">
    <property type="nucleotide sequence ID" value="NZ_BMJR01000002.1"/>
</dbReference>
<keyword evidence="1" id="KW-0812">Transmembrane</keyword>
<proteinExistence type="predicted"/>
<protein>
    <submittedName>
        <fullName evidence="3">Uncharacterized protein</fullName>
    </submittedName>
</protein>
<keyword evidence="2" id="KW-0732">Signal</keyword>
<comment type="caution">
    <text evidence="3">The sequence shown here is derived from an EMBL/GenBank/DDBJ whole genome shotgun (WGS) entry which is preliminary data.</text>
</comment>